<dbReference type="EMBL" id="GL988044">
    <property type="protein sequence ID" value="EGS19458.1"/>
    <property type="molecule type" value="Genomic_DNA"/>
</dbReference>
<dbReference type="Gene3D" id="3.40.50.150">
    <property type="entry name" value="Vaccinia Virus protein VP39"/>
    <property type="match status" value="1"/>
</dbReference>
<sequence>MSSQLTGASTPADRSIATTGTPGEYTQATTPAPIDSQPVNVEFLEQDGFDDNDRDSAVSVKSGWSDTTSLDSSVYKYREQNGRTYHSFKADEVDYFMPNDERELDRLNLQHYLFLQCQDNKLYLSPAGKTNKLRRVLDAGTGTGIWAVEFGDQHPEASVVGVDLSPSQPSYVPPNVQFYIDNLEDEWTYSQPFDFVYLRAMVGSIRNWPRLFKQAYDSLAPGGWIEIADPYLITSDDNTLPEDSPFGKWNRILIEASERNGTSMMAAANYKNWLIEQGFVDVVQVEYKWPINHWPKDPKYKSIGALVLQNMLDGLEALSLMLLTKQFNWTVAEVDAFLTDVKKDLRDTRIHAYWPVYVVYGRKPERS</sequence>
<evidence type="ECO:0000256" key="1">
    <source>
        <dbReference type="ARBA" id="ARBA00038158"/>
    </source>
</evidence>
<dbReference type="RefSeq" id="XP_006695280.1">
    <property type="nucleotide sequence ID" value="XM_006695217.1"/>
</dbReference>
<dbReference type="AlphaFoldDB" id="G0SB78"/>
<dbReference type="PANTHER" id="PTHR43591">
    <property type="entry name" value="METHYLTRANSFERASE"/>
    <property type="match status" value="1"/>
</dbReference>
<protein>
    <recommendedName>
        <fullName evidence="5">Methyltransferase-like protein</fullName>
    </recommendedName>
</protein>
<evidence type="ECO:0000313" key="3">
    <source>
        <dbReference type="EMBL" id="EGS19458.1"/>
    </source>
</evidence>
<comment type="similarity">
    <text evidence="1">Belongs to the methyltransferase superfamily. LaeA methyltransferase family.</text>
</comment>
<evidence type="ECO:0000313" key="4">
    <source>
        <dbReference type="Proteomes" id="UP000008066"/>
    </source>
</evidence>
<dbReference type="OMA" id="NHNIAGE"/>
<keyword evidence="4" id="KW-1185">Reference proteome</keyword>
<evidence type="ECO:0008006" key="5">
    <source>
        <dbReference type="Google" id="ProtNLM"/>
    </source>
</evidence>
<feature type="region of interest" description="Disordered" evidence="2">
    <location>
        <begin position="1"/>
        <end position="38"/>
    </location>
</feature>
<name>G0SB78_CHATD</name>
<dbReference type="PANTHER" id="PTHR43591:SF31">
    <property type="entry name" value="LAEA-LIKE, PUTATIVE (AFU_ORTHOLOGUE AFUA_8G01930)-RELATED"/>
    <property type="match status" value="1"/>
</dbReference>
<dbReference type="KEGG" id="cthr:CTHT_0049190"/>
<dbReference type="HOGENOM" id="CLU_010595_1_2_1"/>
<dbReference type="Pfam" id="PF13489">
    <property type="entry name" value="Methyltransf_23"/>
    <property type="match status" value="1"/>
</dbReference>
<gene>
    <name evidence="3" type="ORF">CTHT_0049190</name>
</gene>
<dbReference type="eggNOG" id="ENOG502QSKG">
    <property type="taxonomic scope" value="Eukaryota"/>
</dbReference>
<dbReference type="GO" id="GO:0008168">
    <property type="term" value="F:methyltransferase activity"/>
    <property type="evidence" value="ECO:0007669"/>
    <property type="project" value="TreeGrafter"/>
</dbReference>
<reference evidence="3 4" key="1">
    <citation type="journal article" date="2011" name="Cell">
        <title>Insight into structure and assembly of the nuclear pore complex by utilizing the genome of a eukaryotic thermophile.</title>
        <authorList>
            <person name="Amlacher S."/>
            <person name="Sarges P."/>
            <person name="Flemming D."/>
            <person name="van Noort V."/>
            <person name="Kunze R."/>
            <person name="Devos D.P."/>
            <person name="Arumugam M."/>
            <person name="Bork P."/>
            <person name="Hurt E."/>
        </authorList>
    </citation>
    <scope>NUCLEOTIDE SEQUENCE [LARGE SCALE GENOMIC DNA]</scope>
    <source>
        <strain evidence="4">DSM 1495 / CBS 144.50 / IMI 039719</strain>
    </source>
</reference>
<evidence type="ECO:0000256" key="2">
    <source>
        <dbReference type="SAM" id="MobiDB-lite"/>
    </source>
</evidence>
<dbReference type="OrthoDB" id="2013972at2759"/>
<dbReference type="CDD" id="cd02440">
    <property type="entry name" value="AdoMet_MTases"/>
    <property type="match status" value="1"/>
</dbReference>
<accession>G0SB78</accession>
<dbReference type="SUPFAM" id="SSF53335">
    <property type="entry name" value="S-adenosyl-L-methionine-dependent methyltransferases"/>
    <property type="match status" value="1"/>
</dbReference>
<proteinExistence type="inferred from homology"/>
<dbReference type="InterPro" id="IPR029063">
    <property type="entry name" value="SAM-dependent_MTases_sf"/>
</dbReference>
<dbReference type="Proteomes" id="UP000008066">
    <property type="component" value="Unassembled WGS sequence"/>
</dbReference>
<organism evidence="4">
    <name type="scientific">Chaetomium thermophilum (strain DSM 1495 / CBS 144.50 / IMI 039719)</name>
    <name type="common">Thermochaetoides thermophila</name>
    <dbReference type="NCBI Taxonomy" id="759272"/>
    <lineage>
        <taxon>Eukaryota</taxon>
        <taxon>Fungi</taxon>
        <taxon>Dikarya</taxon>
        <taxon>Ascomycota</taxon>
        <taxon>Pezizomycotina</taxon>
        <taxon>Sordariomycetes</taxon>
        <taxon>Sordariomycetidae</taxon>
        <taxon>Sordariales</taxon>
        <taxon>Chaetomiaceae</taxon>
        <taxon>Thermochaetoides</taxon>
    </lineage>
</organism>
<feature type="compositionally biased region" description="Polar residues" evidence="2">
    <location>
        <begin position="16"/>
        <end position="30"/>
    </location>
</feature>
<dbReference type="GeneID" id="18258957"/>